<dbReference type="GO" id="GO:0006412">
    <property type="term" value="P:translation"/>
    <property type="evidence" value="ECO:0007669"/>
    <property type="project" value="UniProtKB-UniRule"/>
</dbReference>
<evidence type="ECO:0000313" key="6">
    <source>
        <dbReference type="Proteomes" id="UP000006810"/>
    </source>
</evidence>
<dbReference type="GO" id="GO:0005737">
    <property type="term" value="C:cytoplasm"/>
    <property type="evidence" value="ECO:0007669"/>
    <property type="project" value="UniProtKB-ARBA"/>
</dbReference>
<evidence type="ECO:0000256" key="2">
    <source>
        <dbReference type="ARBA" id="ARBA00023274"/>
    </source>
</evidence>
<evidence type="ECO:0000256" key="1">
    <source>
        <dbReference type="ARBA" id="ARBA00022980"/>
    </source>
</evidence>
<dbReference type="EMBL" id="AP009608">
    <property type="protein sequence ID" value="BAH69414.1"/>
    <property type="molecule type" value="Genomic_DNA"/>
</dbReference>
<accession>C4XE42</accession>
<evidence type="ECO:0000256" key="3">
    <source>
        <dbReference type="HAMAP-Rule" id="MF_00385"/>
    </source>
</evidence>
<dbReference type="InterPro" id="IPR023803">
    <property type="entry name" value="Ribosomal_bS16_dom_sf"/>
</dbReference>
<name>C4XE42_MYCFP</name>
<organism evidence="5 6">
    <name type="scientific">Mycoplasmopsis fermentans (strain ATCC 19989 / NBRC 14854 / NCTC 10117 / PG18)</name>
    <name type="common">Mycoplasma fermentans</name>
    <dbReference type="NCBI Taxonomy" id="496833"/>
    <lineage>
        <taxon>Bacteria</taxon>
        <taxon>Bacillati</taxon>
        <taxon>Mycoplasmatota</taxon>
        <taxon>Mycoplasmoidales</taxon>
        <taxon>Metamycoplasmataceae</taxon>
        <taxon>Mycoplasmopsis</taxon>
    </lineage>
</organism>
<dbReference type="Proteomes" id="UP000006810">
    <property type="component" value="Chromosome"/>
</dbReference>
<reference evidence="5 6" key="1">
    <citation type="journal article" date="2009" name="Curr. Microbiol.">
        <title>Molecular cloning and expression of a novel cholinephosphotransferase involved in glycoglycerophospholipid biosynthesis of Mycoplasma fermentans.</title>
        <authorList>
            <person name="Ishida N."/>
            <person name="Irikura D."/>
            <person name="Matsuda K."/>
            <person name="Sato S."/>
            <person name="Asano K."/>
        </authorList>
    </citation>
    <scope>NUCLEOTIDE SEQUENCE [LARGE SCALE GENOMIC DNA]</scope>
    <source>
        <strain evidence="6">ATCC 19989 / NBRC 14854 / NCTC 10117 / PG18</strain>
    </source>
</reference>
<dbReference type="Gene3D" id="3.30.1320.10">
    <property type="match status" value="1"/>
</dbReference>
<keyword evidence="2 3" id="KW-0687">Ribonucleoprotein</keyword>
<dbReference type="NCBIfam" id="TIGR00002">
    <property type="entry name" value="S16"/>
    <property type="match status" value="1"/>
</dbReference>
<gene>
    <name evidence="3" type="primary">rpsP</name>
    <name evidence="5" type="ordered locus">MBIO_0149</name>
</gene>
<dbReference type="GO" id="GO:0003735">
    <property type="term" value="F:structural constituent of ribosome"/>
    <property type="evidence" value="ECO:0007669"/>
    <property type="project" value="InterPro"/>
</dbReference>
<dbReference type="PANTHER" id="PTHR12919">
    <property type="entry name" value="30S RIBOSOMAL PROTEIN S16"/>
    <property type="match status" value="1"/>
</dbReference>
<evidence type="ECO:0000256" key="4">
    <source>
        <dbReference type="SAM" id="MobiDB-lite"/>
    </source>
</evidence>
<feature type="compositionally biased region" description="Low complexity" evidence="4">
    <location>
        <begin position="146"/>
        <end position="163"/>
    </location>
</feature>
<dbReference type="AlphaFoldDB" id="C4XE42"/>
<keyword evidence="6" id="KW-1185">Reference proteome</keyword>
<protein>
    <recommendedName>
        <fullName evidence="3">Small ribosomal subunit protein bS16</fullName>
    </recommendedName>
</protein>
<dbReference type="GO" id="GO:0015935">
    <property type="term" value="C:small ribosomal subunit"/>
    <property type="evidence" value="ECO:0007669"/>
    <property type="project" value="TreeGrafter"/>
</dbReference>
<dbReference type="PATRIC" id="fig|496833.3.peg.570"/>
<dbReference type="eggNOG" id="COG0228">
    <property type="taxonomic scope" value="Bacteria"/>
</dbReference>
<dbReference type="InterPro" id="IPR000307">
    <property type="entry name" value="Ribosomal_bS16"/>
</dbReference>
<dbReference type="HOGENOM" id="CLU_100590_3_2_14"/>
<sequence length="171" mass="19192">MSSICTWQQVKLLIKRKIRRKTTMVKIRLKRLGSKFNACYKIVAADSHAPRDGKYIEALGQYNPHSKEFVLNEEATQRWIDNGAQLTQTVFNLFRQHKLNVKFMNNAHKEATKAQEVKKLAAKPATKPASKSTAPKKVVADKKVATKAATTKTTKAAAKPSAKTVRKTTKK</sequence>
<keyword evidence="1 3" id="KW-0689">Ribosomal protein</keyword>
<dbReference type="Pfam" id="PF00886">
    <property type="entry name" value="Ribosomal_S16"/>
    <property type="match status" value="1"/>
</dbReference>
<dbReference type="HAMAP" id="MF_00385">
    <property type="entry name" value="Ribosomal_bS16"/>
    <property type="match status" value="1"/>
</dbReference>
<proteinExistence type="inferred from homology"/>
<feature type="region of interest" description="Disordered" evidence="4">
    <location>
        <begin position="145"/>
        <end position="171"/>
    </location>
</feature>
<evidence type="ECO:0000313" key="5">
    <source>
        <dbReference type="EMBL" id="BAH69414.1"/>
    </source>
</evidence>
<dbReference type="SUPFAM" id="SSF54565">
    <property type="entry name" value="Ribosomal protein S16"/>
    <property type="match status" value="1"/>
</dbReference>
<comment type="similarity">
    <text evidence="3">Belongs to the bacterial ribosomal protein bS16 family.</text>
</comment>
<dbReference type="PANTHER" id="PTHR12919:SF20">
    <property type="entry name" value="SMALL RIBOSOMAL SUBUNIT PROTEIN BS16M"/>
    <property type="match status" value="1"/>
</dbReference>
<dbReference type="KEGG" id="mfp:MBIO_0149"/>